<dbReference type="GO" id="GO:0003676">
    <property type="term" value="F:nucleic acid binding"/>
    <property type="evidence" value="ECO:0007669"/>
    <property type="project" value="InterPro"/>
</dbReference>
<dbReference type="FunCoup" id="A0A0L0HAI9">
    <property type="interactions" value="267"/>
</dbReference>
<dbReference type="GO" id="GO:0000175">
    <property type="term" value="F:3'-5'-RNA exonuclease activity"/>
    <property type="evidence" value="ECO:0007669"/>
    <property type="project" value="InterPro"/>
</dbReference>
<dbReference type="OrthoDB" id="448399at2759"/>
<evidence type="ECO:0000256" key="1">
    <source>
        <dbReference type="ARBA" id="ARBA00004496"/>
    </source>
</evidence>
<dbReference type="Pfam" id="PF00929">
    <property type="entry name" value="RNase_T"/>
    <property type="match status" value="1"/>
</dbReference>
<dbReference type="Gene3D" id="3.30.420.10">
    <property type="entry name" value="Ribonuclease H-like superfamily/Ribonuclease H"/>
    <property type="match status" value="1"/>
</dbReference>
<evidence type="ECO:0000256" key="4">
    <source>
        <dbReference type="ARBA" id="ARBA00022801"/>
    </source>
</evidence>
<organism evidence="9 10">
    <name type="scientific">Spizellomyces punctatus (strain DAOM BR117)</name>
    <dbReference type="NCBI Taxonomy" id="645134"/>
    <lineage>
        <taxon>Eukaryota</taxon>
        <taxon>Fungi</taxon>
        <taxon>Fungi incertae sedis</taxon>
        <taxon>Chytridiomycota</taxon>
        <taxon>Chytridiomycota incertae sedis</taxon>
        <taxon>Chytridiomycetes</taxon>
        <taxon>Spizellomycetales</taxon>
        <taxon>Spizellomycetaceae</taxon>
        <taxon>Spizellomyces</taxon>
    </lineage>
</organism>
<evidence type="ECO:0000256" key="5">
    <source>
        <dbReference type="ARBA" id="ARBA00022839"/>
    </source>
</evidence>
<evidence type="ECO:0000256" key="7">
    <source>
        <dbReference type="SAM" id="MobiDB-lite"/>
    </source>
</evidence>
<dbReference type="STRING" id="645134.A0A0L0HAI9"/>
<name>A0A0L0HAI9_SPIPD</name>
<dbReference type="InParanoid" id="A0A0L0HAI9"/>
<dbReference type="SMART" id="SM00479">
    <property type="entry name" value="EXOIII"/>
    <property type="match status" value="1"/>
</dbReference>
<evidence type="ECO:0000256" key="2">
    <source>
        <dbReference type="ARBA" id="ARBA00022490"/>
    </source>
</evidence>
<gene>
    <name evidence="9" type="ORF">SPPG_06576</name>
</gene>
<evidence type="ECO:0000313" key="10">
    <source>
        <dbReference type="Proteomes" id="UP000053201"/>
    </source>
</evidence>
<proteinExistence type="predicted"/>
<dbReference type="Proteomes" id="UP000053201">
    <property type="component" value="Unassembled WGS sequence"/>
</dbReference>
<dbReference type="OMA" id="MHSGQLM"/>
<keyword evidence="2" id="KW-0963">Cytoplasm</keyword>
<dbReference type="InterPro" id="IPR013520">
    <property type="entry name" value="Ribonucl_H"/>
</dbReference>
<feature type="domain" description="SAP" evidence="8">
    <location>
        <begin position="31"/>
        <end position="65"/>
    </location>
</feature>
<dbReference type="SUPFAM" id="SSF53098">
    <property type="entry name" value="Ribonuclease H-like"/>
    <property type="match status" value="1"/>
</dbReference>
<evidence type="ECO:0000256" key="6">
    <source>
        <dbReference type="ARBA" id="ARBA00023158"/>
    </source>
</evidence>
<dbReference type="CDD" id="cd06133">
    <property type="entry name" value="ERI-1_3'hExo_like"/>
    <property type="match status" value="1"/>
</dbReference>
<dbReference type="InterPro" id="IPR036397">
    <property type="entry name" value="RNaseH_sf"/>
</dbReference>
<keyword evidence="5" id="KW-0269">Exonuclease</keyword>
<evidence type="ECO:0000259" key="8">
    <source>
        <dbReference type="PROSITE" id="PS50800"/>
    </source>
</evidence>
<feature type="region of interest" description="Disordered" evidence="7">
    <location>
        <begin position="54"/>
        <end position="74"/>
    </location>
</feature>
<dbReference type="InterPro" id="IPR003034">
    <property type="entry name" value="SAP_dom"/>
</dbReference>
<dbReference type="EMBL" id="KQ257461">
    <property type="protein sequence ID" value="KNC98172.1"/>
    <property type="molecule type" value="Genomic_DNA"/>
</dbReference>
<dbReference type="InterPro" id="IPR047201">
    <property type="entry name" value="ERI-1_3'hExo-like"/>
</dbReference>
<keyword evidence="4" id="KW-0378">Hydrolase</keyword>
<sequence length="314" mass="36439">MPKTEPETEDPPPHNFEQDPYDPPPPYEAPSTHPIVDALRIQLASLGLDTRGRKRDLQKRLRSARKKVERANEDSGWSVPIEHLDTTTRPKEDLYAWLDEKRPDGAQPFDYYCVLDVEATCDADSNWDYPNEIIEFPVVVIDGRRMEVIGEFQEYVRPLVFPNVSAFCTELTGITQSIVDAADPFPTVLSKFEQWLTQYTRYPFSNTLFISDGPWDIRDFIRKQCAHSIMERPAYLQRFVDLRRLYTDFYGRERQNLNGMLHGLGMTFEGRPHCGMDDARNIARIVVRMMKDGCVFVWNREVVASKRGRNKASR</sequence>
<dbReference type="PROSITE" id="PS50800">
    <property type="entry name" value="SAP"/>
    <property type="match status" value="1"/>
</dbReference>
<evidence type="ECO:0000256" key="3">
    <source>
        <dbReference type="ARBA" id="ARBA00022722"/>
    </source>
</evidence>
<dbReference type="InterPro" id="IPR012337">
    <property type="entry name" value="RNaseH-like_sf"/>
</dbReference>
<evidence type="ECO:0000313" key="9">
    <source>
        <dbReference type="EMBL" id="KNC98172.1"/>
    </source>
</evidence>
<accession>A0A0L0HAI9</accession>
<dbReference type="RefSeq" id="XP_016606212.1">
    <property type="nucleotide sequence ID" value="XM_016754776.1"/>
</dbReference>
<dbReference type="VEuPathDB" id="FungiDB:SPPG_06576"/>
<dbReference type="eggNOG" id="KOG0542">
    <property type="taxonomic scope" value="Eukaryota"/>
</dbReference>
<keyword evidence="6" id="KW-0943">RNA-mediated gene silencing</keyword>
<dbReference type="PANTHER" id="PTHR23044:SF61">
    <property type="entry name" value="3'-5' EXORIBONUCLEASE 1-RELATED"/>
    <property type="match status" value="1"/>
</dbReference>
<comment type="subcellular location">
    <subcellularLocation>
        <location evidence="1">Cytoplasm</location>
    </subcellularLocation>
</comment>
<dbReference type="AlphaFoldDB" id="A0A0L0HAI9"/>
<protein>
    <recommendedName>
        <fullName evidence="8">SAP domain-containing protein</fullName>
    </recommendedName>
</protein>
<feature type="compositionally biased region" description="Basic residues" evidence="7">
    <location>
        <begin position="54"/>
        <end position="68"/>
    </location>
</feature>
<keyword evidence="3" id="KW-0540">Nuclease</keyword>
<reference evidence="9 10" key="1">
    <citation type="submission" date="2009-08" db="EMBL/GenBank/DDBJ databases">
        <title>The Genome Sequence of Spizellomyces punctatus strain DAOM BR117.</title>
        <authorList>
            <consortium name="The Broad Institute Genome Sequencing Platform"/>
            <person name="Russ C."/>
            <person name="Cuomo C."/>
            <person name="Shea T."/>
            <person name="Young S.K."/>
            <person name="Zeng Q."/>
            <person name="Koehrsen M."/>
            <person name="Haas B."/>
            <person name="Borodovsky M."/>
            <person name="Guigo R."/>
            <person name="Alvarado L."/>
            <person name="Berlin A."/>
            <person name="Bochicchio J."/>
            <person name="Borenstein D."/>
            <person name="Chapman S."/>
            <person name="Chen Z."/>
            <person name="Engels R."/>
            <person name="Freedman E."/>
            <person name="Gellesch M."/>
            <person name="Goldberg J."/>
            <person name="Griggs A."/>
            <person name="Gujja S."/>
            <person name="Heiman D."/>
            <person name="Hepburn T."/>
            <person name="Howarth C."/>
            <person name="Jen D."/>
            <person name="Larson L."/>
            <person name="Lewis B."/>
            <person name="Mehta T."/>
            <person name="Park D."/>
            <person name="Pearson M."/>
            <person name="Roberts A."/>
            <person name="Saif S."/>
            <person name="Shenoy N."/>
            <person name="Sisk P."/>
            <person name="Stolte C."/>
            <person name="Sykes S."/>
            <person name="Thomson T."/>
            <person name="Walk T."/>
            <person name="White J."/>
            <person name="Yandava C."/>
            <person name="Burger G."/>
            <person name="Gray M.W."/>
            <person name="Holland P.W.H."/>
            <person name="King N."/>
            <person name="Lang F.B.F."/>
            <person name="Roger A.J."/>
            <person name="Ruiz-Trillo I."/>
            <person name="Lander E."/>
            <person name="Nusbaum C."/>
        </authorList>
    </citation>
    <scope>NUCLEOTIDE SEQUENCE [LARGE SCALE GENOMIC DNA]</scope>
    <source>
        <strain evidence="9 10">DAOM BR117</strain>
    </source>
</reference>
<feature type="region of interest" description="Disordered" evidence="7">
    <location>
        <begin position="1"/>
        <end position="35"/>
    </location>
</feature>
<dbReference type="GeneID" id="27689868"/>
<dbReference type="InterPro" id="IPR051274">
    <property type="entry name" value="3-5_Exoribonuclease"/>
</dbReference>
<keyword evidence="10" id="KW-1185">Reference proteome</keyword>
<dbReference type="PANTHER" id="PTHR23044">
    <property type="entry name" value="3'-5' EXONUCLEASE ERI1-RELATED"/>
    <property type="match status" value="1"/>
</dbReference>
<dbReference type="GO" id="GO:0005737">
    <property type="term" value="C:cytoplasm"/>
    <property type="evidence" value="ECO:0007669"/>
    <property type="project" value="UniProtKB-SubCell"/>
</dbReference>
<dbReference type="GO" id="GO:0031047">
    <property type="term" value="P:regulatory ncRNA-mediated gene silencing"/>
    <property type="evidence" value="ECO:0007669"/>
    <property type="project" value="UniProtKB-KW"/>
</dbReference>